<evidence type="ECO:0000313" key="1">
    <source>
        <dbReference type="EMBL" id="KUK67366.1"/>
    </source>
</evidence>
<dbReference type="Gene3D" id="3.10.450.620">
    <property type="entry name" value="JHP933, nucleotidyltransferase-like core domain"/>
    <property type="match status" value="1"/>
</dbReference>
<evidence type="ECO:0000313" key="2">
    <source>
        <dbReference type="Proteomes" id="UP000053469"/>
    </source>
</evidence>
<proteinExistence type="predicted"/>
<accession>A0A101GZ46</accession>
<reference evidence="2" key="1">
    <citation type="journal article" date="2015" name="MBio">
        <title>Genome-Resolved Metagenomic Analysis Reveals Roles for Candidate Phyla and Other Microbial Community Members in Biogeochemical Transformations in Oil Reservoirs.</title>
        <authorList>
            <person name="Hu P."/>
            <person name="Tom L."/>
            <person name="Singh A."/>
            <person name="Thomas B.C."/>
            <person name="Baker B.J."/>
            <person name="Piceno Y.M."/>
            <person name="Andersen G.L."/>
            <person name="Banfield J.F."/>
        </authorList>
    </citation>
    <scope>NUCLEOTIDE SEQUENCE [LARGE SCALE GENOMIC DNA]</scope>
</reference>
<dbReference type="Proteomes" id="UP000053469">
    <property type="component" value="Unassembled WGS sequence"/>
</dbReference>
<dbReference type="EMBL" id="LGGI01000016">
    <property type="protein sequence ID" value="KUK67366.1"/>
    <property type="molecule type" value="Genomic_DNA"/>
</dbReference>
<sequence length="256" mass="30047">MTQLLSREKLEYVAKKVLHYPLHDAEKDYFLALAMKLVSQSSLSEKLVFKGGTAIYHCYLDQLRFSEDLDFTSLDKNIQVKDIRKILTKDNLFEVKKEYKSEQTLKIEKLKYYGVLDTPNSIKFEVDHFQNVVLPGVKKEYKNAWEMSFSANVMDPTEICAEKLRACNDRFRYRDFYDLYMMIKTLDLDLKDVISLIPQKEIRKPFSKKNVTENLNFALNEISEQGDTVSYKKDVGKEDLIRFFNSLELPTLMPNV</sequence>
<dbReference type="Pfam" id="PF08843">
    <property type="entry name" value="AbiEii"/>
    <property type="match status" value="1"/>
</dbReference>
<protein>
    <recommendedName>
        <fullName evidence="3">Nucleotidyl transferase AbiEii/AbiGii toxin family protein</fullName>
    </recommendedName>
</protein>
<dbReference type="InterPro" id="IPR014942">
    <property type="entry name" value="AbiEii"/>
</dbReference>
<evidence type="ECO:0008006" key="3">
    <source>
        <dbReference type="Google" id="ProtNLM"/>
    </source>
</evidence>
<organism evidence="1 2">
    <name type="scientific">candidate division WS6 bacterium 36_33</name>
    <dbReference type="NCBI Taxonomy" id="1641388"/>
    <lineage>
        <taxon>Bacteria</taxon>
        <taxon>Candidatus Dojkabacteria</taxon>
    </lineage>
</organism>
<dbReference type="AlphaFoldDB" id="A0A101GZ46"/>
<name>A0A101GZ46_9BACT</name>
<comment type="caution">
    <text evidence="1">The sequence shown here is derived from an EMBL/GenBank/DDBJ whole genome shotgun (WGS) entry which is preliminary data.</text>
</comment>
<dbReference type="PATRIC" id="fig|1641388.3.peg.132"/>
<gene>
    <name evidence="1" type="ORF">XD87_0173</name>
</gene>